<dbReference type="Pfam" id="PF08843">
    <property type="entry name" value="AbiEii"/>
    <property type="match status" value="1"/>
</dbReference>
<reference evidence="1 2" key="1">
    <citation type="submission" date="2017-09" db="EMBL/GenBank/DDBJ databases">
        <title>Depth-based differentiation of microbial function through sediment-hosted aquifers and enrichment of novel symbionts in the deep terrestrial subsurface.</title>
        <authorList>
            <person name="Probst A.J."/>
            <person name="Ladd B."/>
            <person name="Jarett J.K."/>
            <person name="Geller-Mcgrath D.E."/>
            <person name="Sieber C.M."/>
            <person name="Emerson J.B."/>
            <person name="Anantharaman K."/>
            <person name="Thomas B.C."/>
            <person name="Malmstrom R."/>
            <person name="Stieglmeier M."/>
            <person name="Klingl A."/>
            <person name="Woyke T."/>
            <person name="Ryan C.M."/>
            <person name="Banfield J.F."/>
        </authorList>
    </citation>
    <scope>NUCLEOTIDE SEQUENCE [LARGE SCALE GENOMIC DNA]</scope>
    <source>
        <strain evidence="1">CG22_combo_CG10-13_8_21_14_all_33_16</strain>
    </source>
</reference>
<evidence type="ECO:0008006" key="3">
    <source>
        <dbReference type="Google" id="ProtNLM"/>
    </source>
</evidence>
<accession>A0A2H0C4Z5</accession>
<gene>
    <name evidence="1" type="ORF">COW96_02915</name>
</gene>
<comment type="caution">
    <text evidence="1">The sequence shown here is derived from an EMBL/GenBank/DDBJ whole genome shotgun (WGS) entry which is preliminary data.</text>
</comment>
<evidence type="ECO:0000313" key="1">
    <source>
        <dbReference type="EMBL" id="PIP64378.1"/>
    </source>
</evidence>
<evidence type="ECO:0000313" key="2">
    <source>
        <dbReference type="Proteomes" id="UP000230802"/>
    </source>
</evidence>
<dbReference type="EMBL" id="PCTD01000127">
    <property type="protein sequence ID" value="PIP64378.1"/>
    <property type="molecule type" value="Genomic_DNA"/>
</dbReference>
<dbReference type="AlphaFoldDB" id="A0A2H0C4Z5"/>
<name>A0A2H0C4Z5_9BACT</name>
<dbReference type="InterPro" id="IPR014942">
    <property type="entry name" value="AbiEii"/>
</dbReference>
<dbReference type="Proteomes" id="UP000230802">
    <property type="component" value="Unassembled WGS sequence"/>
</dbReference>
<organism evidence="1 2">
    <name type="scientific">Candidatus Roizmanbacteria bacterium CG22_combo_CG10-13_8_21_14_all_33_16</name>
    <dbReference type="NCBI Taxonomy" id="1974859"/>
    <lineage>
        <taxon>Bacteria</taxon>
        <taxon>Candidatus Roizmaniibacteriota</taxon>
    </lineage>
</organism>
<protein>
    <recommendedName>
        <fullName evidence="3">Nucleotidyl transferase AbiEii/AbiGii toxin family protein</fullName>
    </recommendedName>
</protein>
<proteinExistence type="predicted"/>
<sequence length="219" mass="25836">MNLIMSHLYTDRLNSEQLQVFKQLKKFRSFFVLAGGTAIMLQLNHRLSQDFDCFSQRPLSTYFSAKLTEVFGKEIKVIFKSEDMVSFQTKTNVNISFVYYPYKPLHPAIKTETIDLSHLDDLAANKAFTVGRRNTWRDYVDLFWFLNSKTYNMNQLIKLTEKKFKGEFNAKLFLGQLTYYKDVKIVPTVFTKQSFTPEQIQSFLQQTVRDYLKKEGLMF</sequence>